<keyword evidence="6" id="KW-1185">Reference proteome</keyword>
<dbReference type="GO" id="GO:0046856">
    <property type="term" value="P:phosphatidylinositol dephosphorylation"/>
    <property type="evidence" value="ECO:0007669"/>
    <property type="project" value="InterPro"/>
</dbReference>
<protein>
    <submittedName>
        <fullName evidence="5">Putative phosphoric monoester hydrolase</fullName>
        <ecNumber evidence="5">3.1.3.-</ecNumber>
    </submittedName>
</protein>
<dbReference type="FunFam" id="3.60.10.10:FF:000053">
    <property type="entry name" value="Type IV inositol polyphosphate 5-phosphatase 9"/>
    <property type="match status" value="1"/>
</dbReference>
<evidence type="ECO:0000256" key="3">
    <source>
        <dbReference type="SAM" id="MobiDB-lite"/>
    </source>
</evidence>
<organism evidence="5 6">
    <name type="scientific">Rosa chinensis</name>
    <name type="common">China rose</name>
    <dbReference type="NCBI Taxonomy" id="74649"/>
    <lineage>
        <taxon>Eukaryota</taxon>
        <taxon>Viridiplantae</taxon>
        <taxon>Streptophyta</taxon>
        <taxon>Embryophyta</taxon>
        <taxon>Tracheophyta</taxon>
        <taxon>Spermatophyta</taxon>
        <taxon>Magnoliopsida</taxon>
        <taxon>eudicotyledons</taxon>
        <taxon>Gunneridae</taxon>
        <taxon>Pentapetalae</taxon>
        <taxon>rosids</taxon>
        <taxon>fabids</taxon>
        <taxon>Rosales</taxon>
        <taxon>Rosaceae</taxon>
        <taxon>Rosoideae</taxon>
        <taxon>Rosoideae incertae sedis</taxon>
        <taxon>Rosa</taxon>
    </lineage>
</organism>
<feature type="compositionally biased region" description="Basic and acidic residues" evidence="3">
    <location>
        <begin position="136"/>
        <end position="146"/>
    </location>
</feature>
<dbReference type="PANTHER" id="PTHR45666">
    <property type="entry name" value="TYPE IV INOSITOL POLYPHOSPHATE 5-PHOSPHATASE 9"/>
    <property type="match status" value="1"/>
</dbReference>
<dbReference type="GO" id="GO:0004445">
    <property type="term" value="F:inositol-polyphosphate 5-phosphatase activity"/>
    <property type="evidence" value="ECO:0007669"/>
    <property type="project" value="InterPro"/>
</dbReference>
<dbReference type="GO" id="GO:0034485">
    <property type="term" value="F:phosphatidylinositol-3,4,5-trisphosphate 5-phosphatase activity"/>
    <property type="evidence" value="ECO:0007669"/>
    <property type="project" value="TreeGrafter"/>
</dbReference>
<dbReference type="SMART" id="SM00128">
    <property type="entry name" value="IPPc"/>
    <property type="match status" value="1"/>
</dbReference>
<gene>
    <name evidence="5" type="ORF">RchiOBHm_Chr4g0433671</name>
</gene>
<dbReference type="STRING" id="74649.A0A2P6R196"/>
<evidence type="ECO:0000256" key="2">
    <source>
        <dbReference type="ARBA" id="ARBA00022801"/>
    </source>
</evidence>
<evidence type="ECO:0000313" key="6">
    <source>
        <dbReference type="Proteomes" id="UP000238479"/>
    </source>
</evidence>
<evidence type="ECO:0000256" key="1">
    <source>
        <dbReference type="ARBA" id="ARBA00010768"/>
    </source>
</evidence>
<sequence length="440" mass="50047">MWPRLVANKILKKRLGSNNFVADFPSNSEDSTLQLETPSFDPEKPLSLCPTTPAPKILNHHKHTHNYNTWNVGGVEPRDDMNMADWITDTSCDIYVFGFQEIVPLKASNVLGSENSMICMKWNSFIRETLNKKINHPGDKNKEKNGKSTIVESSTNSESQDYFQCIISKQMVGILITVWVRRNLRPLIRNPSVSCVGCGIMGCLGNKGSVSVRFQLHETSFCFVCCHLASGGRQGDEKLRNSNVAEILNRTSFPRGPLLDLPRKIPDHQRVIFLGDLNYRISLPESTTRSLVDSRDWNALLKSDQLSMELNNGQVFEGWLEGSIKFAPTYKYFPDSDTYYGCPPPARKGEKRRAPAWCDRIIWYGKGLKQHVYDRGESKLSDHRPVKSIFTAQVEVLPSLMRGYQSFFLSDRFDKISSQFDVPSTDDRFLCHRRSSSFKA</sequence>
<dbReference type="Gramene" id="PRQ40214">
    <property type="protein sequence ID" value="PRQ40214"/>
    <property type="gene ID" value="RchiOBHm_Chr4g0433671"/>
</dbReference>
<dbReference type="Gene3D" id="3.60.10.10">
    <property type="entry name" value="Endonuclease/exonuclease/phosphatase"/>
    <property type="match status" value="1"/>
</dbReference>
<dbReference type="InterPro" id="IPR045849">
    <property type="entry name" value="IP5P_plant"/>
</dbReference>
<evidence type="ECO:0000259" key="4">
    <source>
        <dbReference type="SMART" id="SM00128"/>
    </source>
</evidence>
<dbReference type="EMBL" id="PDCK01000042">
    <property type="protein sequence ID" value="PRQ40214.1"/>
    <property type="molecule type" value="Genomic_DNA"/>
</dbReference>
<dbReference type="Proteomes" id="UP000238479">
    <property type="component" value="Chromosome 4"/>
</dbReference>
<feature type="domain" description="Inositol polyphosphate-related phosphatase" evidence="4">
    <location>
        <begin position="69"/>
        <end position="398"/>
    </location>
</feature>
<evidence type="ECO:0000313" key="5">
    <source>
        <dbReference type="EMBL" id="PRQ40214.1"/>
    </source>
</evidence>
<comment type="caution">
    <text evidence="5">The sequence shown here is derived from an EMBL/GenBank/DDBJ whole genome shotgun (WGS) entry which is preliminary data.</text>
</comment>
<dbReference type="SUPFAM" id="SSF56219">
    <property type="entry name" value="DNase I-like"/>
    <property type="match status" value="1"/>
</dbReference>
<reference evidence="5 6" key="1">
    <citation type="journal article" date="2018" name="Nat. Genet.">
        <title>The Rosa genome provides new insights in the design of modern roses.</title>
        <authorList>
            <person name="Bendahmane M."/>
        </authorList>
    </citation>
    <scope>NUCLEOTIDE SEQUENCE [LARGE SCALE GENOMIC DNA]</scope>
    <source>
        <strain evidence="6">cv. Old Blush</strain>
    </source>
</reference>
<dbReference type="GO" id="GO:0004439">
    <property type="term" value="F:phosphatidylinositol-4,5-bisphosphate 5-phosphatase activity"/>
    <property type="evidence" value="ECO:0007669"/>
    <property type="project" value="TreeGrafter"/>
</dbReference>
<dbReference type="Pfam" id="PF22669">
    <property type="entry name" value="Exo_endo_phos2"/>
    <property type="match status" value="1"/>
</dbReference>
<dbReference type="PANTHER" id="PTHR45666:SF18">
    <property type="entry name" value="TYPE IV INOSITOL POLYPHOSPHATE 5-PHOSPHATASE 9"/>
    <property type="match status" value="1"/>
</dbReference>
<dbReference type="InterPro" id="IPR000300">
    <property type="entry name" value="IPPc"/>
</dbReference>
<dbReference type="InterPro" id="IPR036691">
    <property type="entry name" value="Endo/exonu/phosph_ase_sf"/>
</dbReference>
<dbReference type="OMA" id="SENSMIC"/>
<accession>A0A2P6R196</accession>
<dbReference type="AlphaFoldDB" id="A0A2P6R196"/>
<keyword evidence="2 5" id="KW-0378">Hydrolase</keyword>
<proteinExistence type="inferred from homology"/>
<comment type="similarity">
    <text evidence="1">Belongs to the inositol polyphosphate 5-phosphatase family.</text>
</comment>
<feature type="region of interest" description="Disordered" evidence="3">
    <location>
        <begin position="134"/>
        <end position="153"/>
    </location>
</feature>
<name>A0A2P6R196_ROSCH</name>
<dbReference type="EC" id="3.1.3.-" evidence="5"/>